<protein>
    <recommendedName>
        <fullName evidence="4">DUF4169 domain-containing protein</fullName>
    </recommendedName>
</protein>
<comment type="caution">
    <text evidence="2">The sequence shown here is derived from an EMBL/GenBank/DDBJ whole genome shotgun (WGS) entry which is preliminary data.</text>
</comment>
<evidence type="ECO:0000256" key="1">
    <source>
        <dbReference type="SAM" id="MobiDB-lite"/>
    </source>
</evidence>
<dbReference type="Proteomes" id="UP001205906">
    <property type="component" value="Unassembled WGS sequence"/>
</dbReference>
<keyword evidence="3" id="KW-1185">Reference proteome</keyword>
<feature type="compositionally biased region" description="Basic and acidic residues" evidence="1">
    <location>
        <begin position="31"/>
        <end position="82"/>
    </location>
</feature>
<accession>A0ABT1C4W7</accession>
<evidence type="ECO:0000313" key="3">
    <source>
        <dbReference type="Proteomes" id="UP001205906"/>
    </source>
</evidence>
<reference evidence="2 3" key="1">
    <citation type="submission" date="2022-06" db="EMBL/GenBank/DDBJ databases">
        <title>Mesorhizobium sp. strain RP14 Genome sequencing and assembly.</title>
        <authorList>
            <person name="Kim I."/>
        </authorList>
    </citation>
    <scope>NUCLEOTIDE SEQUENCE [LARGE SCALE GENOMIC DNA]</scope>
    <source>
        <strain evidence="3">RP14(2022)</strain>
    </source>
</reference>
<dbReference type="RefSeq" id="WP_252818051.1">
    <property type="nucleotide sequence ID" value="NZ_JAMXQS010000004.1"/>
</dbReference>
<evidence type="ECO:0000313" key="2">
    <source>
        <dbReference type="EMBL" id="MCO6049875.1"/>
    </source>
</evidence>
<feature type="region of interest" description="Disordered" evidence="1">
    <location>
        <begin position="1"/>
        <end position="82"/>
    </location>
</feature>
<feature type="compositionally biased region" description="Basic and acidic residues" evidence="1">
    <location>
        <begin position="1"/>
        <end position="24"/>
    </location>
</feature>
<organism evidence="2 3">
    <name type="scientific">Mesorhizobium liriopis</name>
    <dbReference type="NCBI Taxonomy" id="2953882"/>
    <lineage>
        <taxon>Bacteria</taxon>
        <taxon>Pseudomonadati</taxon>
        <taxon>Pseudomonadota</taxon>
        <taxon>Alphaproteobacteria</taxon>
        <taxon>Hyphomicrobiales</taxon>
        <taxon>Phyllobacteriaceae</taxon>
        <taxon>Mesorhizobium</taxon>
    </lineage>
</organism>
<proteinExistence type="predicted"/>
<gene>
    <name evidence="2" type="ORF">NGM99_08715</name>
</gene>
<sequence length="82" mass="9369">MAGDKTHEQQQAIIEKRVNTKNADENFDAEADLKMSAEEKAARDRGRDLDTHHEAGTTDPDDRSILRGMHQESEHNKKRADR</sequence>
<dbReference type="EMBL" id="JAMXQS010000004">
    <property type="protein sequence ID" value="MCO6049875.1"/>
    <property type="molecule type" value="Genomic_DNA"/>
</dbReference>
<evidence type="ECO:0008006" key="4">
    <source>
        <dbReference type="Google" id="ProtNLM"/>
    </source>
</evidence>
<name>A0ABT1C4W7_9HYPH</name>